<feature type="transmembrane region" description="Helical" evidence="10">
    <location>
        <begin position="35"/>
        <end position="53"/>
    </location>
</feature>
<evidence type="ECO:0000259" key="11">
    <source>
        <dbReference type="Pfam" id="PF02096"/>
    </source>
</evidence>
<comment type="subcellular location">
    <subcellularLocation>
        <location evidence="1">Cell membrane</location>
        <topology evidence="1">Multi-pass membrane protein</topology>
    </subcellularLocation>
    <subcellularLocation>
        <location evidence="9">Membrane</location>
        <topology evidence="9">Multi-pass membrane protein</topology>
    </subcellularLocation>
</comment>
<organism evidence="12 13">
    <name type="scientific">Candidatus Colwellbacteria bacterium CG23_combo_of_CG06-09_8_20_14_all_42_19</name>
    <dbReference type="NCBI Taxonomy" id="1974541"/>
    <lineage>
        <taxon>Bacteria</taxon>
        <taxon>Candidatus Colwelliibacteriota</taxon>
    </lineage>
</organism>
<dbReference type="InterPro" id="IPR047196">
    <property type="entry name" value="YidC_ALB_C"/>
</dbReference>
<dbReference type="AlphaFoldDB" id="A0A2H0AL31"/>
<evidence type="ECO:0000256" key="3">
    <source>
        <dbReference type="ARBA" id="ARBA00022475"/>
    </source>
</evidence>
<evidence type="ECO:0000256" key="2">
    <source>
        <dbReference type="ARBA" id="ARBA00022448"/>
    </source>
</evidence>
<name>A0A2H0AL31_9BACT</name>
<protein>
    <recommendedName>
        <fullName evidence="11">Membrane insertase YidC/Oxa/ALB C-terminal domain-containing protein</fullName>
    </recommendedName>
</protein>
<feature type="transmembrane region" description="Helical" evidence="10">
    <location>
        <begin position="196"/>
        <end position="218"/>
    </location>
</feature>
<keyword evidence="5" id="KW-0653">Protein transport</keyword>
<proteinExistence type="inferred from homology"/>
<reference evidence="12 13" key="1">
    <citation type="submission" date="2017-09" db="EMBL/GenBank/DDBJ databases">
        <title>Depth-based differentiation of microbial function through sediment-hosted aquifers and enrichment of novel symbionts in the deep terrestrial subsurface.</title>
        <authorList>
            <person name="Probst A.J."/>
            <person name="Ladd B."/>
            <person name="Jarett J.K."/>
            <person name="Geller-Mcgrath D.E."/>
            <person name="Sieber C.M."/>
            <person name="Emerson J.B."/>
            <person name="Anantharaman K."/>
            <person name="Thomas B.C."/>
            <person name="Malmstrom R."/>
            <person name="Stieglmeier M."/>
            <person name="Klingl A."/>
            <person name="Woyke T."/>
            <person name="Ryan C.M."/>
            <person name="Banfield J.F."/>
        </authorList>
    </citation>
    <scope>NUCLEOTIDE SEQUENCE [LARGE SCALE GENOMIC DNA]</scope>
    <source>
        <strain evidence="12">CG23_combo_of_CG06-09_8_20_14_all_42_19</strain>
    </source>
</reference>
<gene>
    <name evidence="12" type="ORF">COX15_01490</name>
</gene>
<evidence type="ECO:0000256" key="1">
    <source>
        <dbReference type="ARBA" id="ARBA00004651"/>
    </source>
</evidence>
<keyword evidence="6 10" id="KW-1133">Transmembrane helix</keyword>
<evidence type="ECO:0000256" key="9">
    <source>
        <dbReference type="RuleBase" id="RU003945"/>
    </source>
</evidence>
<evidence type="ECO:0000256" key="7">
    <source>
        <dbReference type="ARBA" id="ARBA00023136"/>
    </source>
</evidence>
<dbReference type="NCBIfam" id="TIGR03592">
    <property type="entry name" value="yidC_oxa1_cterm"/>
    <property type="match status" value="1"/>
</dbReference>
<dbReference type="GO" id="GO:0015031">
    <property type="term" value="P:protein transport"/>
    <property type="evidence" value="ECO:0007669"/>
    <property type="project" value="UniProtKB-KW"/>
</dbReference>
<feature type="transmembrane region" description="Helical" evidence="10">
    <location>
        <begin position="100"/>
        <end position="120"/>
    </location>
</feature>
<evidence type="ECO:0000313" key="13">
    <source>
        <dbReference type="Proteomes" id="UP000230007"/>
    </source>
</evidence>
<comment type="caution">
    <text evidence="12">The sequence shown here is derived from an EMBL/GenBank/DDBJ whole genome shotgun (WGS) entry which is preliminary data.</text>
</comment>
<dbReference type="Proteomes" id="UP000230007">
    <property type="component" value="Unassembled WGS sequence"/>
</dbReference>
<dbReference type="InterPro" id="IPR028055">
    <property type="entry name" value="YidC/Oxa/ALB_C"/>
</dbReference>
<accession>A0A2H0AL31</accession>
<feature type="domain" description="Membrane insertase YidC/Oxa/ALB C-terminal" evidence="11">
    <location>
        <begin position="35"/>
        <end position="233"/>
    </location>
</feature>
<keyword evidence="2" id="KW-0813">Transport</keyword>
<dbReference type="PANTHER" id="PTHR12428:SF65">
    <property type="entry name" value="CYTOCHROME C OXIDASE ASSEMBLY PROTEIN COX18, MITOCHONDRIAL"/>
    <property type="match status" value="1"/>
</dbReference>
<dbReference type="PANTHER" id="PTHR12428">
    <property type="entry name" value="OXA1"/>
    <property type="match status" value="1"/>
</dbReference>
<comment type="similarity">
    <text evidence="9">Belongs to the OXA1/ALB3/YidC family.</text>
</comment>
<keyword evidence="3" id="KW-1003">Cell membrane</keyword>
<evidence type="ECO:0000256" key="5">
    <source>
        <dbReference type="ARBA" id="ARBA00022927"/>
    </source>
</evidence>
<evidence type="ECO:0000256" key="10">
    <source>
        <dbReference type="SAM" id="Phobius"/>
    </source>
</evidence>
<dbReference type="InterPro" id="IPR001708">
    <property type="entry name" value="YidC/ALB3/OXA1/COX18"/>
</dbReference>
<evidence type="ECO:0000256" key="8">
    <source>
        <dbReference type="ARBA" id="ARBA00023186"/>
    </source>
</evidence>
<dbReference type="CDD" id="cd20070">
    <property type="entry name" value="5TM_YidC_Alb3"/>
    <property type="match status" value="1"/>
</dbReference>
<evidence type="ECO:0000313" key="12">
    <source>
        <dbReference type="EMBL" id="PIP46125.1"/>
    </source>
</evidence>
<keyword evidence="4 9" id="KW-0812">Transmembrane</keyword>
<dbReference type="GO" id="GO:0032977">
    <property type="term" value="F:membrane insertase activity"/>
    <property type="evidence" value="ECO:0007669"/>
    <property type="project" value="InterPro"/>
</dbReference>
<dbReference type="GO" id="GO:0051205">
    <property type="term" value="P:protein insertion into membrane"/>
    <property type="evidence" value="ECO:0007669"/>
    <property type="project" value="TreeGrafter"/>
</dbReference>
<feature type="transmembrane region" description="Helical" evidence="10">
    <location>
        <begin position="12"/>
        <end position="29"/>
    </location>
</feature>
<sequence length="245" mass="27803">MRSKNMSSLFNEILYKPLFNGLVLLYNSIAIEDLGLAIILLTVLIRIILFPLFHESLRHQRITQELQPYIKKIQEKYKENREAQTKAILELYSHHKANPLMPIILIIVQLPILWVLFRIFNGGLNEESFGLLYSFVDKPEVISHTLLGLVDLSKKSFYLAAMATGAQYLQSRLSLPKPKAGQELTQAEKMGRNMVYIGPVITAIVVITLPAALGLYWLTTTIFSIFQQVIINKTFSHGESKGTSK</sequence>
<keyword evidence="7 10" id="KW-0472">Membrane</keyword>
<dbReference type="Pfam" id="PF02096">
    <property type="entry name" value="60KD_IMP"/>
    <property type="match status" value="1"/>
</dbReference>
<evidence type="ECO:0000256" key="6">
    <source>
        <dbReference type="ARBA" id="ARBA00022989"/>
    </source>
</evidence>
<evidence type="ECO:0000256" key="4">
    <source>
        <dbReference type="ARBA" id="ARBA00022692"/>
    </source>
</evidence>
<keyword evidence="8" id="KW-0143">Chaperone</keyword>
<dbReference type="EMBL" id="PCSK01000029">
    <property type="protein sequence ID" value="PIP46125.1"/>
    <property type="molecule type" value="Genomic_DNA"/>
</dbReference>
<dbReference type="GO" id="GO:0005886">
    <property type="term" value="C:plasma membrane"/>
    <property type="evidence" value="ECO:0007669"/>
    <property type="project" value="UniProtKB-SubCell"/>
</dbReference>